<comment type="similarity">
    <text evidence="13">Belongs to the cholesterol 7-desaturase family.</text>
</comment>
<dbReference type="STRING" id="568069.A0A1J1IC86"/>
<comment type="cofactor">
    <cofactor evidence="1">
        <name>Fe cation</name>
        <dbReference type="ChEBI" id="CHEBI:24875"/>
    </cofactor>
</comment>
<dbReference type="Gene3D" id="2.102.10.10">
    <property type="entry name" value="Rieske [2Fe-2S] iron-sulphur domain"/>
    <property type="match status" value="1"/>
</dbReference>
<dbReference type="SUPFAM" id="SSF50022">
    <property type="entry name" value="ISP domain"/>
    <property type="match status" value="1"/>
</dbReference>
<keyword evidence="10" id="KW-0411">Iron-sulfur</keyword>
<evidence type="ECO:0000256" key="15">
    <source>
        <dbReference type="ARBA" id="ARBA00047853"/>
    </source>
</evidence>
<evidence type="ECO:0000256" key="2">
    <source>
        <dbReference type="ARBA" id="ARBA00004370"/>
    </source>
</evidence>
<dbReference type="GO" id="GO:0005737">
    <property type="term" value="C:cytoplasm"/>
    <property type="evidence" value="ECO:0007669"/>
    <property type="project" value="TreeGrafter"/>
</dbReference>
<name>A0A1J1IC86_9DIPT</name>
<evidence type="ECO:0000256" key="12">
    <source>
        <dbReference type="ARBA" id="ARBA00025712"/>
    </source>
</evidence>
<dbReference type="GO" id="GO:0016020">
    <property type="term" value="C:membrane"/>
    <property type="evidence" value="ECO:0007669"/>
    <property type="project" value="UniProtKB-SubCell"/>
</dbReference>
<evidence type="ECO:0000259" key="17">
    <source>
        <dbReference type="PROSITE" id="PS51296"/>
    </source>
</evidence>
<dbReference type="PANTHER" id="PTHR21266:SF32">
    <property type="entry name" value="CHOLESTEROL 7-DESATURASE NVD"/>
    <property type="match status" value="1"/>
</dbReference>
<gene>
    <name evidence="18" type="ORF">CLUMA_CG010561</name>
</gene>
<evidence type="ECO:0000256" key="8">
    <source>
        <dbReference type="ARBA" id="ARBA00023002"/>
    </source>
</evidence>
<comment type="pathway">
    <text evidence="3">Hormone biosynthesis.</text>
</comment>
<dbReference type="OrthoDB" id="426882at2759"/>
<dbReference type="InterPro" id="IPR045605">
    <property type="entry name" value="KshA-like_C"/>
</dbReference>
<dbReference type="EMBL" id="CVRI01000047">
    <property type="protein sequence ID" value="CRK97164.1"/>
    <property type="molecule type" value="Genomic_DNA"/>
</dbReference>
<evidence type="ECO:0000256" key="10">
    <source>
        <dbReference type="ARBA" id="ARBA00023014"/>
    </source>
</evidence>
<sequence length="329" mass="37910">MCFLSKYFHLKDLHDIGFEGKRSAINRARRLRKVGNKIPPPFPNGWFSIIESNQIQPGTANNVNCLGENFVVFRSLKSKEVFVLDAYCPHMGANLGVGGMVDGDCIECPFHQWKFRGSDGACVNIPYSDSLSEIEKSARIKKWKSREVNGLIFVWHHAEGEEPWEIPVIHEIDNNEWVFHGKNEWSSGEENKHVASIAMTHSVKFWKYEFVKVNVTVKQVGPGYVLLFLQSSFGPLVALQTVTPVEPLVQRLSHYFYGPRYLAWFIKFSLICETINVARDVMVWNHKQYVSNPLIAKEEKPIKLFRNWFGQFYSENSKTFADSNNNLTW</sequence>
<comment type="pathway">
    <text evidence="12">Steroid hormone biosynthesis; dafachronic acid biosynthesis.</text>
</comment>
<evidence type="ECO:0000256" key="6">
    <source>
        <dbReference type="ARBA" id="ARBA00022723"/>
    </source>
</evidence>
<keyword evidence="9" id="KW-0408">Iron</keyword>
<evidence type="ECO:0000256" key="16">
    <source>
        <dbReference type="ARBA" id="ARBA00049548"/>
    </source>
</evidence>
<keyword evidence="6" id="KW-0479">Metal-binding</keyword>
<keyword evidence="4" id="KW-0812">Transmembrane</keyword>
<accession>A0A1J1IC86</accession>
<dbReference type="GO" id="GO:0046872">
    <property type="term" value="F:metal ion binding"/>
    <property type="evidence" value="ECO:0007669"/>
    <property type="project" value="UniProtKB-KW"/>
</dbReference>
<evidence type="ECO:0000256" key="4">
    <source>
        <dbReference type="ARBA" id="ARBA00022692"/>
    </source>
</evidence>
<comment type="catalytic activity">
    <reaction evidence="16">
        <text>cholesterol + NADPH + O2 + H(+) = 7-dehydrocholesterol + NADP(+) + 2 H2O</text>
        <dbReference type="Rhea" id="RHEA:45024"/>
        <dbReference type="ChEBI" id="CHEBI:15377"/>
        <dbReference type="ChEBI" id="CHEBI:15378"/>
        <dbReference type="ChEBI" id="CHEBI:15379"/>
        <dbReference type="ChEBI" id="CHEBI:16113"/>
        <dbReference type="ChEBI" id="CHEBI:17759"/>
        <dbReference type="ChEBI" id="CHEBI:57783"/>
        <dbReference type="ChEBI" id="CHEBI:58349"/>
        <dbReference type="EC" id="1.14.19.21"/>
    </reaction>
    <physiologicalReaction direction="left-to-right" evidence="16">
        <dbReference type="Rhea" id="RHEA:45025"/>
    </physiologicalReaction>
</comment>
<keyword evidence="8" id="KW-0560">Oxidoreductase</keyword>
<organism evidence="18 19">
    <name type="scientific">Clunio marinus</name>
    <dbReference type="NCBI Taxonomy" id="568069"/>
    <lineage>
        <taxon>Eukaryota</taxon>
        <taxon>Metazoa</taxon>
        <taxon>Ecdysozoa</taxon>
        <taxon>Arthropoda</taxon>
        <taxon>Hexapoda</taxon>
        <taxon>Insecta</taxon>
        <taxon>Pterygota</taxon>
        <taxon>Neoptera</taxon>
        <taxon>Endopterygota</taxon>
        <taxon>Diptera</taxon>
        <taxon>Nematocera</taxon>
        <taxon>Chironomoidea</taxon>
        <taxon>Chironomidae</taxon>
        <taxon>Clunio</taxon>
    </lineage>
</organism>
<dbReference type="PANTHER" id="PTHR21266">
    <property type="entry name" value="IRON-SULFUR DOMAIN CONTAINING PROTEIN"/>
    <property type="match status" value="1"/>
</dbReference>
<protein>
    <recommendedName>
        <fullName evidence="14">cholesterol 7-desaturase</fullName>
        <ecNumber evidence="14">1.14.19.21</ecNumber>
    </recommendedName>
</protein>
<evidence type="ECO:0000256" key="11">
    <source>
        <dbReference type="ARBA" id="ARBA00023136"/>
    </source>
</evidence>
<evidence type="ECO:0000313" key="18">
    <source>
        <dbReference type="EMBL" id="CRK97164.1"/>
    </source>
</evidence>
<keyword evidence="5" id="KW-0001">2Fe-2S</keyword>
<keyword evidence="19" id="KW-1185">Reference proteome</keyword>
<dbReference type="Pfam" id="PF19298">
    <property type="entry name" value="KshA_C"/>
    <property type="match status" value="1"/>
</dbReference>
<reference evidence="18 19" key="1">
    <citation type="submission" date="2015-04" db="EMBL/GenBank/DDBJ databases">
        <authorList>
            <person name="Syromyatnikov M.Y."/>
            <person name="Popov V.N."/>
        </authorList>
    </citation>
    <scope>NUCLEOTIDE SEQUENCE [LARGE SCALE GENOMIC DNA]</scope>
</reference>
<comment type="subcellular location">
    <subcellularLocation>
        <location evidence="2">Membrane</location>
    </subcellularLocation>
</comment>
<dbReference type="InterPro" id="IPR036922">
    <property type="entry name" value="Rieske_2Fe-2S_sf"/>
</dbReference>
<evidence type="ECO:0000313" key="19">
    <source>
        <dbReference type="Proteomes" id="UP000183832"/>
    </source>
</evidence>
<dbReference type="AlphaFoldDB" id="A0A1J1IC86"/>
<proteinExistence type="inferred from homology"/>
<evidence type="ECO:0000256" key="9">
    <source>
        <dbReference type="ARBA" id="ARBA00023004"/>
    </source>
</evidence>
<evidence type="ECO:0000256" key="13">
    <source>
        <dbReference type="ARBA" id="ARBA00025729"/>
    </source>
</evidence>
<evidence type="ECO:0000256" key="1">
    <source>
        <dbReference type="ARBA" id="ARBA00001962"/>
    </source>
</evidence>
<keyword evidence="7" id="KW-1133">Transmembrane helix</keyword>
<evidence type="ECO:0000256" key="7">
    <source>
        <dbReference type="ARBA" id="ARBA00022989"/>
    </source>
</evidence>
<comment type="catalytic activity">
    <reaction evidence="15">
        <text>cholesterol + NADH + O2 + H(+) = 7-dehydrocholesterol + NAD(+) + 2 H2O</text>
        <dbReference type="Rhea" id="RHEA:51644"/>
        <dbReference type="ChEBI" id="CHEBI:15377"/>
        <dbReference type="ChEBI" id="CHEBI:15378"/>
        <dbReference type="ChEBI" id="CHEBI:15379"/>
        <dbReference type="ChEBI" id="CHEBI:16113"/>
        <dbReference type="ChEBI" id="CHEBI:17759"/>
        <dbReference type="ChEBI" id="CHEBI:57540"/>
        <dbReference type="ChEBI" id="CHEBI:57945"/>
        <dbReference type="EC" id="1.14.19.21"/>
    </reaction>
    <physiologicalReaction direction="left-to-right" evidence="15">
        <dbReference type="Rhea" id="RHEA:51645"/>
    </physiologicalReaction>
</comment>
<evidence type="ECO:0000256" key="14">
    <source>
        <dbReference type="ARBA" id="ARBA00026095"/>
    </source>
</evidence>
<dbReference type="Proteomes" id="UP000183832">
    <property type="component" value="Unassembled WGS sequence"/>
</dbReference>
<evidence type="ECO:0000256" key="3">
    <source>
        <dbReference type="ARBA" id="ARBA00004972"/>
    </source>
</evidence>
<dbReference type="GO" id="GO:0051537">
    <property type="term" value="F:2 iron, 2 sulfur cluster binding"/>
    <property type="evidence" value="ECO:0007669"/>
    <property type="project" value="UniProtKB-KW"/>
</dbReference>
<dbReference type="Pfam" id="PF00355">
    <property type="entry name" value="Rieske"/>
    <property type="match status" value="1"/>
</dbReference>
<dbReference type="GO" id="GO:0008203">
    <property type="term" value="P:cholesterol metabolic process"/>
    <property type="evidence" value="ECO:0007669"/>
    <property type="project" value="InterPro"/>
</dbReference>
<dbReference type="PROSITE" id="PS51296">
    <property type="entry name" value="RIESKE"/>
    <property type="match status" value="1"/>
</dbReference>
<keyword evidence="11" id="KW-0472">Membrane</keyword>
<dbReference type="InterPro" id="IPR017941">
    <property type="entry name" value="Rieske_2Fe-2S"/>
</dbReference>
<dbReference type="Gene3D" id="3.90.380.10">
    <property type="entry name" value="Naphthalene 1,2-dioxygenase Alpha Subunit, Chain A, domain 1"/>
    <property type="match status" value="1"/>
</dbReference>
<feature type="domain" description="Rieske" evidence="17">
    <location>
        <begin position="47"/>
        <end position="154"/>
    </location>
</feature>
<dbReference type="UniPathway" id="UPA01020"/>
<dbReference type="InterPro" id="IPR050584">
    <property type="entry name" value="Cholesterol_7-desaturase"/>
</dbReference>
<dbReference type="EC" id="1.14.19.21" evidence="14"/>
<dbReference type="GO" id="GO:0170056">
    <property type="term" value="F:cholesterol 7-desaturase [NAD(P)H] activity"/>
    <property type="evidence" value="ECO:0007669"/>
    <property type="project" value="UniProtKB-EC"/>
</dbReference>
<evidence type="ECO:0000256" key="5">
    <source>
        <dbReference type="ARBA" id="ARBA00022714"/>
    </source>
</evidence>